<dbReference type="SUPFAM" id="SSF48452">
    <property type="entry name" value="TPR-like"/>
    <property type="match status" value="1"/>
</dbReference>
<dbReference type="Gene3D" id="1.25.40.10">
    <property type="entry name" value="Tetratricopeptide repeat domain"/>
    <property type="match status" value="2"/>
</dbReference>
<evidence type="ECO:0000256" key="2">
    <source>
        <dbReference type="ARBA" id="ARBA00022803"/>
    </source>
</evidence>
<dbReference type="SMART" id="SM00028">
    <property type="entry name" value="TPR"/>
    <property type="match status" value="2"/>
</dbReference>
<reference evidence="4" key="1">
    <citation type="submission" date="2020-06" db="EMBL/GenBank/DDBJ databases">
        <title>Novel chitinolytic bacterium.</title>
        <authorList>
            <person name="Ungkulpasvich U."/>
            <person name="Kosugi A."/>
            <person name="Uke A."/>
        </authorList>
    </citation>
    <scope>NUCLEOTIDE SEQUENCE</scope>
    <source>
        <strain evidence="4">UUS1-1</strain>
    </source>
</reference>
<dbReference type="Proteomes" id="UP000657177">
    <property type="component" value="Unassembled WGS sequence"/>
</dbReference>
<keyword evidence="5" id="KW-1185">Reference proteome</keyword>
<dbReference type="InterPro" id="IPR013105">
    <property type="entry name" value="TPR_2"/>
</dbReference>
<dbReference type="RefSeq" id="WP_181338860.1">
    <property type="nucleotide sequence ID" value="NZ_JAAKDE010000004.1"/>
</dbReference>
<accession>A0A8J6LRR4</accession>
<evidence type="ECO:0000313" key="5">
    <source>
        <dbReference type="Proteomes" id="UP000657177"/>
    </source>
</evidence>
<proteinExistence type="predicted"/>
<dbReference type="InterPro" id="IPR051685">
    <property type="entry name" value="Ycf3/AcsC/BcsC/TPR_MFPF"/>
</dbReference>
<evidence type="ECO:0000256" key="1">
    <source>
        <dbReference type="ARBA" id="ARBA00022737"/>
    </source>
</evidence>
<dbReference type="EMBL" id="JAAKDE010000004">
    <property type="protein sequence ID" value="MBA2132407.1"/>
    <property type="molecule type" value="Genomic_DNA"/>
</dbReference>
<keyword evidence="1" id="KW-0677">Repeat</keyword>
<protein>
    <submittedName>
        <fullName evidence="4">Tetratricopeptide repeat protein</fullName>
    </submittedName>
</protein>
<feature type="repeat" description="TPR" evidence="3">
    <location>
        <begin position="228"/>
        <end position="261"/>
    </location>
</feature>
<dbReference type="PROSITE" id="PS50005">
    <property type="entry name" value="TPR"/>
    <property type="match status" value="1"/>
</dbReference>
<evidence type="ECO:0000256" key="3">
    <source>
        <dbReference type="PROSITE-ProRule" id="PRU00339"/>
    </source>
</evidence>
<dbReference type="InterPro" id="IPR019734">
    <property type="entry name" value="TPR_rpt"/>
</dbReference>
<dbReference type="AlphaFoldDB" id="A0A8J6LRR4"/>
<dbReference type="PANTHER" id="PTHR44943">
    <property type="entry name" value="CELLULOSE SYNTHASE OPERON PROTEIN C"/>
    <property type="match status" value="1"/>
</dbReference>
<keyword evidence="2 3" id="KW-0802">TPR repeat</keyword>
<dbReference type="Pfam" id="PF07719">
    <property type="entry name" value="TPR_2"/>
    <property type="match status" value="1"/>
</dbReference>
<comment type="caution">
    <text evidence="4">The sequence shown here is derived from an EMBL/GenBank/DDBJ whole genome shotgun (WGS) entry which is preliminary data.</text>
</comment>
<organism evidence="4 5">
    <name type="scientific">Capillibacterium thermochitinicola</name>
    <dbReference type="NCBI Taxonomy" id="2699427"/>
    <lineage>
        <taxon>Bacteria</taxon>
        <taxon>Bacillati</taxon>
        <taxon>Bacillota</taxon>
        <taxon>Capillibacterium</taxon>
    </lineage>
</organism>
<dbReference type="InterPro" id="IPR011990">
    <property type="entry name" value="TPR-like_helical_dom_sf"/>
</dbReference>
<gene>
    <name evidence="4" type="ORF">G5B42_02455</name>
</gene>
<sequence length="312" mass="36762">MKKRIAVIFLAFIIFIFATVIRAGDYKDTYVRLLKAGKYDELLKHLTEWEQVDPDNPELYIAYFSYYYNLSREEKLMLLSPGQIDQIKQKERVFTLTDPEDPERVVGYLYSEIVFDEEKMDLGLKYLDEGLKRHPARLDMHLGKLHALDKISRYEAGKEALLEMLNLSVELDNRWLYQDGVPLEDGYAFMLENIQGWINHYFNLEEERVHDYIIEICQRMIQLYPDCVYAYNNLGAICYYKNDYPEALAYFRQAAACNPEDTIVIKNIAHLARTIGDRELALEYYGKLMEYGNEEEKEMAAEQIKLLEEANE</sequence>
<evidence type="ECO:0000313" key="4">
    <source>
        <dbReference type="EMBL" id="MBA2132407.1"/>
    </source>
</evidence>
<dbReference type="PANTHER" id="PTHR44943:SF8">
    <property type="entry name" value="TPR REPEAT-CONTAINING PROTEIN MJ0263"/>
    <property type="match status" value="1"/>
</dbReference>
<name>A0A8J6LRR4_9FIRM</name>